<feature type="active site" evidence="1">
    <location>
        <position position="320"/>
    </location>
</feature>
<dbReference type="SUPFAM" id="SSF140931">
    <property type="entry name" value="Fic-like"/>
    <property type="match status" value="1"/>
</dbReference>
<dbReference type="RefSeq" id="WP_235844604.1">
    <property type="nucleotide sequence ID" value="NZ_SGXM01000001.1"/>
</dbReference>
<dbReference type="PROSITE" id="PS51459">
    <property type="entry name" value="FIDO"/>
    <property type="match status" value="1"/>
</dbReference>
<feature type="binding site" evidence="2">
    <location>
        <begin position="324"/>
        <end position="331"/>
    </location>
    <ligand>
        <name>ATP</name>
        <dbReference type="ChEBI" id="CHEBI:30616"/>
    </ligand>
</feature>
<dbReference type="InterPro" id="IPR003812">
    <property type="entry name" value="Fido"/>
</dbReference>
<evidence type="ECO:0000259" key="3">
    <source>
        <dbReference type="PROSITE" id="PS51459"/>
    </source>
</evidence>
<evidence type="ECO:0000313" key="5">
    <source>
        <dbReference type="Proteomes" id="UP000291078"/>
    </source>
</evidence>
<dbReference type="Gene3D" id="1.10.3290.10">
    <property type="entry name" value="Fido-like domain"/>
    <property type="match status" value="1"/>
</dbReference>
<dbReference type="PANTHER" id="PTHR13504">
    <property type="entry name" value="FIDO DOMAIN-CONTAINING PROTEIN DDB_G0283145"/>
    <property type="match status" value="1"/>
</dbReference>
<organism evidence="4 5">
    <name type="scientific">Cupriavidus agavae</name>
    <dbReference type="NCBI Taxonomy" id="1001822"/>
    <lineage>
        <taxon>Bacteria</taxon>
        <taxon>Pseudomonadati</taxon>
        <taxon>Pseudomonadota</taxon>
        <taxon>Betaproteobacteria</taxon>
        <taxon>Burkholderiales</taxon>
        <taxon>Burkholderiaceae</taxon>
        <taxon>Cupriavidus</taxon>
    </lineage>
</organism>
<dbReference type="PANTHER" id="PTHR13504:SF38">
    <property type="entry name" value="FIDO DOMAIN-CONTAINING PROTEIN"/>
    <property type="match status" value="1"/>
</dbReference>
<name>A0A4Q7S958_9BURK</name>
<dbReference type="EMBL" id="SGXM01000001">
    <property type="protein sequence ID" value="RZT41982.1"/>
    <property type="molecule type" value="Genomic_DNA"/>
</dbReference>
<dbReference type="Proteomes" id="UP000291078">
    <property type="component" value="Unassembled WGS sequence"/>
</dbReference>
<reference evidence="4 5" key="1">
    <citation type="journal article" date="2015" name="Stand. Genomic Sci.">
        <title>Genomic Encyclopedia of Bacterial and Archaeal Type Strains, Phase III: the genomes of soil and plant-associated and newly described type strains.</title>
        <authorList>
            <person name="Whitman W.B."/>
            <person name="Woyke T."/>
            <person name="Klenk H.P."/>
            <person name="Zhou Y."/>
            <person name="Lilburn T.G."/>
            <person name="Beck B.J."/>
            <person name="De Vos P."/>
            <person name="Vandamme P."/>
            <person name="Eisen J.A."/>
            <person name="Garrity G."/>
            <person name="Hugenholtz P."/>
            <person name="Kyrpides N.C."/>
        </authorList>
    </citation>
    <scope>NUCLEOTIDE SEQUENCE [LARGE SCALE GENOMIC DNA]</scope>
    <source>
        <strain evidence="4 5">ASC-9842</strain>
    </source>
</reference>
<comment type="caution">
    <text evidence="4">The sequence shown here is derived from an EMBL/GenBank/DDBJ whole genome shotgun (WGS) entry which is preliminary data.</text>
</comment>
<dbReference type="AlphaFoldDB" id="A0A4Q7S958"/>
<evidence type="ECO:0000256" key="1">
    <source>
        <dbReference type="PIRSR" id="PIRSR640198-1"/>
    </source>
</evidence>
<proteinExistence type="predicted"/>
<evidence type="ECO:0000313" key="4">
    <source>
        <dbReference type="EMBL" id="RZT41982.1"/>
    </source>
</evidence>
<accession>A0A4Q7S958</accession>
<dbReference type="Pfam" id="PF02661">
    <property type="entry name" value="Fic"/>
    <property type="match status" value="1"/>
</dbReference>
<dbReference type="InterPro" id="IPR036597">
    <property type="entry name" value="Fido-like_dom_sf"/>
</dbReference>
<gene>
    <name evidence="4" type="ORF">EV147_0998</name>
</gene>
<keyword evidence="5" id="KW-1185">Reference proteome</keyword>
<dbReference type="GO" id="GO:0005524">
    <property type="term" value="F:ATP binding"/>
    <property type="evidence" value="ECO:0007669"/>
    <property type="project" value="UniProtKB-KW"/>
</dbReference>
<dbReference type="InterPro" id="IPR040198">
    <property type="entry name" value="Fido_containing"/>
</dbReference>
<evidence type="ECO:0000256" key="2">
    <source>
        <dbReference type="PIRSR" id="PIRSR640198-2"/>
    </source>
</evidence>
<protein>
    <submittedName>
        <fullName evidence="4">Fic/DOC family protein</fullName>
    </submittedName>
</protein>
<keyword evidence="2" id="KW-0067">ATP-binding</keyword>
<keyword evidence="2" id="KW-0547">Nucleotide-binding</keyword>
<feature type="domain" description="Fido" evidence="3">
    <location>
        <begin position="235"/>
        <end position="384"/>
    </location>
</feature>
<sequence>MHNMRLVGYAWIRNTLKLEAFPVQPEARAGATTRILATGDALLFPRKVAPPDDGDLLDHLLFALKHEGVNLAILALALPQVTQADIQQSVDAQPSSRYGRLAAWLWEHFTGAELTPRLPEKVPYVSLFDPARYYTAEPGQLHPRWRVRFNGLGSLDQCVTVRRTDAIQAVLDMDVFGRMDAFIATVGKDILDRALSWAYLSETESSFEIERERPTQDKSERFVRLLERAHDGRPLDESYLTELQNDIITNPYDRAVQYRIQQNWLRRGGRGAASVTYVPPAPDDVPALMAGLEAFANQPPRSLDPLIVASIVSFWFVFIHPFMDGNGRLSRFLIHHALCRSGKMARGFLLPVSVAIKRHEADYLAALESFSRPARALWRVWAVSDVDFDCKSTAGSTPYRYWDATECVAFGVRMVREALEHDLQAETEFLLGYDEVVSRVEAEFDIRNNDLATLVSSCFREKGRVSNRWRKQMAQRVQPEAFDAIEAAVAEVFFPEGLPAA</sequence>